<evidence type="ECO:0000256" key="1">
    <source>
        <dbReference type="SAM" id="Phobius"/>
    </source>
</evidence>
<dbReference type="EMBL" id="AHON02000087">
    <property type="protein sequence ID" value="EKO31958.1"/>
    <property type="molecule type" value="Genomic_DNA"/>
</dbReference>
<dbReference type="Proteomes" id="UP000006329">
    <property type="component" value="Unassembled WGS sequence"/>
</dbReference>
<evidence type="ECO:0000313" key="3">
    <source>
        <dbReference type="Proteomes" id="UP000006329"/>
    </source>
</evidence>
<reference evidence="2" key="1">
    <citation type="submission" date="2012-10" db="EMBL/GenBank/DDBJ databases">
        <authorList>
            <person name="Harkins D.M."/>
            <person name="Durkin A.S."/>
            <person name="Brinkac L.M."/>
            <person name="Haft D.H."/>
            <person name="Selengut J.D."/>
            <person name="Sanka R."/>
            <person name="DePew J."/>
            <person name="Purushe J."/>
            <person name="Matthias M.A."/>
            <person name="Vinetz J.M."/>
            <person name="Sutton G.G."/>
            <person name="Nierman W.C."/>
            <person name="Fouts D.E."/>
        </authorList>
    </citation>
    <scope>NUCLEOTIDE SEQUENCE [LARGE SCALE GENOMIC DNA]</scope>
    <source>
        <strain evidence="2">MOR084</strain>
    </source>
</reference>
<feature type="transmembrane region" description="Helical" evidence="1">
    <location>
        <begin position="97"/>
        <end position="120"/>
    </location>
</feature>
<gene>
    <name evidence="2" type="ORF">LEP1GSC179_0384</name>
</gene>
<dbReference type="AlphaFoldDB" id="A0A0E2B9E0"/>
<keyword evidence="3" id="KW-1185">Reference proteome</keyword>
<keyword evidence="1" id="KW-0812">Transmembrane</keyword>
<sequence length="121" mass="13777">MESYEFNQGENREFLRLSRVLKLASFSFFCLSGVSFFSAFVSNDTDKLVLFLVPGILFLLAGIWSYNAAISFQRITDTKGEDLDFLRIGLRNLRIHFWIQISFGFFAILFLLGGAVLTIVS</sequence>
<proteinExistence type="predicted"/>
<feature type="transmembrane region" description="Helical" evidence="1">
    <location>
        <begin position="20"/>
        <end position="42"/>
    </location>
</feature>
<name>A0A0E2B9E0_9LEPT</name>
<feature type="transmembrane region" description="Helical" evidence="1">
    <location>
        <begin position="48"/>
        <end position="69"/>
    </location>
</feature>
<organism evidence="2 3">
    <name type="scientific">Leptospira santarosai str. MOR084</name>
    <dbReference type="NCBI Taxonomy" id="1049984"/>
    <lineage>
        <taxon>Bacteria</taxon>
        <taxon>Pseudomonadati</taxon>
        <taxon>Spirochaetota</taxon>
        <taxon>Spirochaetia</taxon>
        <taxon>Leptospirales</taxon>
        <taxon>Leptospiraceae</taxon>
        <taxon>Leptospira</taxon>
    </lineage>
</organism>
<comment type="caution">
    <text evidence="2">The sequence shown here is derived from an EMBL/GenBank/DDBJ whole genome shotgun (WGS) entry which is preliminary data.</text>
</comment>
<keyword evidence="1" id="KW-1133">Transmembrane helix</keyword>
<accession>A0A0E2B9E0</accession>
<protein>
    <submittedName>
        <fullName evidence="2">Uncharacterized protein</fullName>
    </submittedName>
</protein>
<evidence type="ECO:0000313" key="2">
    <source>
        <dbReference type="EMBL" id="EKO31958.1"/>
    </source>
</evidence>
<keyword evidence="1" id="KW-0472">Membrane</keyword>